<protein>
    <submittedName>
        <fullName evidence="4">Fic/DOC family protein</fullName>
    </submittedName>
</protein>
<proteinExistence type="predicted"/>
<gene>
    <name evidence="4" type="ORF">ELAC_0210</name>
</gene>
<dbReference type="InterPro" id="IPR003812">
    <property type="entry name" value="Fido"/>
</dbReference>
<dbReference type="Proteomes" id="UP000220251">
    <property type="component" value="Unassembled WGS sequence"/>
</dbReference>
<feature type="active site" evidence="1">
    <location>
        <position position="148"/>
    </location>
</feature>
<dbReference type="RefSeq" id="WP_158227769.1">
    <property type="nucleotide sequence ID" value="NZ_CWGJ01000002.1"/>
</dbReference>
<evidence type="ECO:0000256" key="1">
    <source>
        <dbReference type="PIRSR" id="PIRSR640198-1"/>
    </source>
</evidence>
<dbReference type="PANTHER" id="PTHR13504">
    <property type="entry name" value="FIDO DOMAIN-CONTAINING PROTEIN DDB_G0283145"/>
    <property type="match status" value="1"/>
</dbReference>
<dbReference type="Pfam" id="PF02661">
    <property type="entry name" value="Fic"/>
    <property type="match status" value="1"/>
</dbReference>
<dbReference type="GO" id="GO:0005524">
    <property type="term" value="F:ATP binding"/>
    <property type="evidence" value="ECO:0007669"/>
    <property type="project" value="UniProtKB-KW"/>
</dbReference>
<keyword evidence="5" id="KW-1185">Reference proteome</keyword>
<dbReference type="AlphaFoldDB" id="A0A0H5DN03"/>
<evidence type="ECO:0000256" key="2">
    <source>
        <dbReference type="PIRSR" id="PIRSR640198-2"/>
    </source>
</evidence>
<dbReference type="PANTHER" id="PTHR13504:SF38">
    <property type="entry name" value="FIDO DOMAIN-CONTAINING PROTEIN"/>
    <property type="match status" value="1"/>
</dbReference>
<evidence type="ECO:0000313" key="4">
    <source>
        <dbReference type="EMBL" id="CRX37571.1"/>
    </source>
</evidence>
<organism evidence="4 5">
    <name type="scientific">Estrella lausannensis</name>
    <dbReference type="NCBI Taxonomy" id="483423"/>
    <lineage>
        <taxon>Bacteria</taxon>
        <taxon>Pseudomonadati</taxon>
        <taxon>Chlamydiota</taxon>
        <taxon>Chlamydiia</taxon>
        <taxon>Parachlamydiales</taxon>
        <taxon>Candidatus Criblamydiaceae</taxon>
        <taxon>Estrella</taxon>
    </lineage>
</organism>
<dbReference type="Gene3D" id="1.10.3290.10">
    <property type="entry name" value="Fido-like domain"/>
    <property type="match status" value="1"/>
</dbReference>
<name>A0A0H5DN03_9BACT</name>
<feature type="binding site" evidence="2">
    <location>
        <begin position="152"/>
        <end position="159"/>
    </location>
    <ligand>
        <name>ATP</name>
        <dbReference type="ChEBI" id="CHEBI:30616"/>
    </ligand>
</feature>
<dbReference type="OrthoDB" id="19795at2"/>
<keyword evidence="2" id="KW-0067">ATP-binding</keyword>
<dbReference type="SUPFAM" id="SSF140931">
    <property type="entry name" value="Fic-like"/>
    <property type="match status" value="1"/>
</dbReference>
<dbReference type="InterPro" id="IPR040198">
    <property type="entry name" value="Fido_containing"/>
</dbReference>
<reference evidence="5" key="1">
    <citation type="submission" date="2015-06" db="EMBL/GenBank/DDBJ databases">
        <authorList>
            <person name="Bertelli C."/>
        </authorList>
    </citation>
    <scope>NUCLEOTIDE SEQUENCE [LARGE SCALE GENOMIC DNA]</scope>
    <source>
        <strain evidence="5">CRIB-30</strain>
    </source>
</reference>
<dbReference type="InterPro" id="IPR036597">
    <property type="entry name" value="Fido-like_dom_sf"/>
</dbReference>
<accession>A0A0H5DN03</accession>
<feature type="domain" description="Fido" evidence="3">
    <location>
        <begin position="67"/>
        <end position="215"/>
    </location>
</feature>
<dbReference type="PROSITE" id="PS51459">
    <property type="entry name" value="FIDO"/>
    <property type="match status" value="1"/>
</dbReference>
<keyword evidence="2" id="KW-0547">Nucleotide-binding</keyword>
<evidence type="ECO:0000259" key="3">
    <source>
        <dbReference type="PROSITE" id="PS51459"/>
    </source>
</evidence>
<sequence length="241" mass="28458">MDHISTDRELLQIQLVSNDEHEKLLNEISTRKSLIKSFTTHYQNVPIRIKDAFHYVEELAHEKKNILAIEEICNIHRLLNCSGKFRAPATSWFDENNIGVNGYHPPTRERDDLEGLVAEYVREYTVIEDAKNPIEKACRAYFVFEQIHPFNDGNGRTGRAICAWMMFKYGYGFLTPYIEKRWGHENKQHAAAFKSEIHHYLAWLGHQDYLNRFYSKFYLYFLTETLAMLNQYMEDFSIDCG</sequence>
<evidence type="ECO:0000313" key="5">
    <source>
        <dbReference type="Proteomes" id="UP000220251"/>
    </source>
</evidence>
<dbReference type="EMBL" id="CWGJ01000002">
    <property type="protein sequence ID" value="CRX37571.1"/>
    <property type="molecule type" value="Genomic_DNA"/>
</dbReference>